<dbReference type="EMBL" id="JBHSON010000076">
    <property type="protein sequence ID" value="MFC5751879.1"/>
    <property type="molecule type" value="Genomic_DNA"/>
</dbReference>
<dbReference type="Gene3D" id="3.40.50.12780">
    <property type="entry name" value="N-terminal domain of ligase-like"/>
    <property type="match status" value="1"/>
</dbReference>
<evidence type="ECO:0000256" key="1">
    <source>
        <dbReference type="ARBA" id="ARBA00006432"/>
    </source>
</evidence>
<dbReference type="InterPro" id="IPR042099">
    <property type="entry name" value="ANL_N_sf"/>
</dbReference>
<dbReference type="Pfam" id="PF13193">
    <property type="entry name" value="AMP-binding_C"/>
    <property type="match status" value="1"/>
</dbReference>
<dbReference type="InterPro" id="IPR000873">
    <property type="entry name" value="AMP-dep_synth/lig_dom"/>
</dbReference>
<reference evidence="6" key="1">
    <citation type="journal article" date="2019" name="Int. J. Syst. Evol. Microbiol.">
        <title>The Global Catalogue of Microorganisms (GCM) 10K type strain sequencing project: providing services to taxonomists for standard genome sequencing and annotation.</title>
        <authorList>
            <consortium name="The Broad Institute Genomics Platform"/>
            <consortium name="The Broad Institute Genome Sequencing Center for Infectious Disease"/>
            <person name="Wu L."/>
            <person name="Ma J."/>
        </authorList>
    </citation>
    <scope>NUCLEOTIDE SEQUENCE [LARGE SCALE GENOMIC DNA]</scope>
    <source>
        <strain evidence="6">KCTC 42087</strain>
    </source>
</reference>
<feature type="domain" description="AMP-binding enzyme C-terminal" evidence="4">
    <location>
        <begin position="411"/>
        <end position="486"/>
    </location>
</feature>
<dbReference type="Pfam" id="PF00501">
    <property type="entry name" value="AMP-binding"/>
    <property type="match status" value="1"/>
</dbReference>
<dbReference type="Proteomes" id="UP001596074">
    <property type="component" value="Unassembled WGS sequence"/>
</dbReference>
<evidence type="ECO:0000313" key="5">
    <source>
        <dbReference type="EMBL" id="MFC5751879.1"/>
    </source>
</evidence>
<feature type="domain" description="AMP-dependent synthetase/ligase" evidence="3">
    <location>
        <begin position="20"/>
        <end position="360"/>
    </location>
</feature>
<dbReference type="InterPro" id="IPR025110">
    <property type="entry name" value="AMP-bd_C"/>
</dbReference>
<dbReference type="RefSeq" id="WP_378287840.1">
    <property type="nucleotide sequence ID" value="NZ_JBHSON010000076.1"/>
</dbReference>
<protein>
    <submittedName>
        <fullName evidence="5">Class I adenylate-forming enzyme family protein</fullName>
    </submittedName>
</protein>
<comment type="caution">
    <text evidence="5">The sequence shown here is derived from an EMBL/GenBank/DDBJ whole genome shotgun (WGS) entry which is preliminary data.</text>
</comment>
<evidence type="ECO:0000259" key="3">
    <source>
        <dbReference type="Pfam" id="PF00501"/>
    </source>
</evidence>
<dbReference type="PROSITE" id="PS00455">
    <property type="entry name" value="AMP_BINDING"/>
    <property type="match status" value="1"/>
</dbReference>
<organism evidence="5 6">
    <name type="scientific">Actinomadura rugatobispora</name>
    <dbReference type="NCBI Taxonomy" id="1994"/>
    <lineage>
        <taxon>Bacteria</taxon>
        <taxon>Bacillati</taxon>
        <taxon>Actinomycetota</taxon>
        <taxon>Actinomycetes</taxon>
        <taxon>Streptosporangiales</taxon>
        <taxon>Thermomonosporaceae</taxon>
        <taxon>Actinomadura</taxon>
    </lineage>
</organism>
<accession>A0ABW1A8R9</accession>
<gene>
    <name evidence="5" type="ORF">ACFPZN_40255</name>
</gene>
<comment type="similarity">
    <text evidence="1">Belongs to the ATP-dependent AMP-binding enzyme family.</text>
</comment>
<dbReference type="PANTHER" id="PTHR43201">
    <property type="entry name" value="ACYL-COA SYNTHETASE"/>
    <property type="match status" value="1"/>
</dbReference>
<dbReference type="InterPro" id="IPR045851">
    <property type="entry name" value="AMP-bd_C_sf"/>
</dbReference>
<dbReference type="PANTHER" id="PTHR43201:SF5">
    <property type="entry name" value="MEDIUM-CHAIN ACYL-COA LIGASE ACSF2, MITOCHONDRIAL"/>
    <property type="match status" value="1"/>
</dbReference>
<evidence type="ECO:0000313" key="6">
    <source>
        <dbReference type="Proteomes" id="UP001596074"/>
    </source>
</evidence>
<name>A0ABW1A8R9_9ACTN</name>
<sequence length="511" mass="54280">MSGDGRRRFPDPNGLHACFDAVLREAPGAEAVVDGELRLTFGAWWRRSGIAAAALSGLGVRAGDVVCLVLPSSADFAVCYVAAMRLNAIVTAANPRLGPDEIAHIIGRTSPAVIVTDAPGSLPPAGAAAVRSPAELLEGGAEMAGAAPSSPADPAVIVWTTGTTGRPKGAWFDHRSLQIMAREMGPLSRPGDRKLMPVPFAHAAFMTRVHDQLIHRSALVLTPREWTARGMLDLLVRERVTVGQGVPTQWEKLVALEELAGADLSRLRLVSTGAGRVPPSLVRAMRERLGCPVVVRYASTEVPLCFGTDLDDPVELVASTVGRALGGVRAEIRAGDGTRLGPGVTGRVYLRSRGSMRGYWREPGPTAETMAPDGWIASSDLGSLDAAGNLTIVGRADDAYIRGGYNVHPSEVEPVLLAHPRIQRATVVGAPAPVIGELGVAFAVPAGAGPPPETAEIRAWCRGRIADYKAPDIVVWLDDLPVNATYKIDRTELRRRAEDAVARQRRPHPRD</sequence>
<dbReference type="SUPFAM" id="SSF56801">
    <property type="entry name" value="Acetyl-CoA synthetase-like"/>
    <property type="match status" value="1"/>
</dbReference>
<dbReference type="Gene3D" id="3.30.300.30">
    <property type="match status" value="1"/>
</dbReference>
<evidence type="ECO:0000256" key="2">
    <source>
        <dbReference type="ARBA" id="ARBA00022598"/>
    </source>
</evidence>
<keyword evidence="6" id="KW-1185">Reference proteome</keyword>
<evidence type="ECO:0000259" key="4">
    <source>
        <dbReference type="Pfam" id="PF13193"/>
    </source>
</evidence>
<keyword evidence="2" id="KW-0436">Ligase</keyword>
<proteinExistence type="inferred from homology"/>
<dbReference type="InterPro" id="IPR020845">
    <property type="entry name" value="AMP-binding_CS"/>
</dbReference>